<evidence type="ECO:0000313" key="1">
    <source>
        <dbReference type="EMBL" id="KAG2237526.1"/>
    </source>
</evidence>
<reference evidence="1" key="1">
    <citation type="submission" date="2021-01" db="EMBL/GenBank/DDBJ databases">
        <title>Metabolic potential, ecology and presence of endohyphal bacteria is reflected in genomic diversity of Mucoromycotina.</title>
        <authorList>
            <person name="Muszewska A."/>
            <person name="Okrasinska A."/>
            <person name="Steczkiewicz K."/>
            <person name="Drgas O."/>
            <person name="Orlowska M."/>
            <person name="Perlinska-Lenart U."/>
            <person name="Aleksandrzak-Piekarczyk T."/>
            <person name="Szatraj K."/>
            <person name="Zielenkiewicz U."/>
            <person name="Pilsyk S."/>
            <person name="Malc E."/>
            <person name="Mieczkowski P."/>
            <person name="Kruszewska J.S."/>
            <person name="Biernat P."/>
            <person name="Pawlowska J."/>
        </authorList>
    </citation>
    <scope>NUCLEOTIDE SEQUENCE</scope>
    <source>
        <strain evidence="1">WA0000018081</strain>
    </source>
</reference>
<accession>A0A8H7T085</accession>
<sequence>LYQHSYCYHLFNPNVMNTYSEQSYILNFWGYLFETYFGERSDICQQWGDTISDSCKDSNLNFKLDLQIIVSNMNHENIDLGNAEFAKQAVTNKNKYYNDKTKSLLAAKVHLNHIITNTKHLPPQIARNMPVLQTIGTSCRIFVLSLVNNGVYLLRRVHYISYPITNHEIKKNDSIQKIIIGLALVEVRDTSKYR</sequence>
<dbReference type="Proteomes" id="UP000613177">
    <property type="component" value="Unassembled WGS sequence"/>
</dbReference>
<organism evidence="1 2">
    <name type="scientific">Thamnidium elegans</name>
    <dbReference type="NCBI Taxonomy" id="101142"/>
    <lineage>
        <taxon>Eukaryota</taxon>
        <taxon>Fungi</taxon>
        <taxon>Fungi incertae sedis</taxon>
        <taxon>Mucoromycota</taxon>
        <taxon>Mucoromycotina</taxon>
        <taxon>Mucoromycetes</taxon>
        <taxon>Mucorales</taxon>
        <taxon>Mucorineae</taxon>
        <taxon>Mucoraceae</taxon>
        <taxon>Thamnidium</taxon>
    </lineage>
</organism>
<gene>
    <name evidence="1" type="ORF">INT48_005562</name>
</gene>
<protein>
    <submittedName>
        <fullName evidence="1">Uncharacterized protein</fullName>
    </submittedName>
</protein>
<dbReference type="EMBL" id="JAEPRE010000005">
    <property type="protein sequence ID" value="KAG2237526.1"/>
    <property type="molecule type" value="Genomic_DNA"/>
</dbReference>
<name>A0A8H7T085_9FUNG</name>
<comment type="caution">
    <text evidence="1">The sequence shown here is derived from an EMBL/GenBank/DDBJ whole genome shotgun (WGS) entry which is preliminary data.</text>
</comment>
<keyword evidence="2" id="KW-1185">Reference proteome</keyword>
<dbReference type="AlphaFoldDB" id="A0A8H7T085"/>
<feature type="non-terminal residue" evidence="1">
    <location>
        <position position="1"/>
    </location>
</feature>
<proteinExistence type="predicted"/>
<evidence type="ECO:0000313" key="2">
    <source>
        <dbReference type="Proteomes" id="UP000613177"/>
    </source>
</evidence>